<dbReference type="AlphaFoldDB" id="E3RH09"/>
<feature type="compositionally biased region" description="Basic and acidic residues" evidence="1">
    <location>
        <begin position="278"/>
        <end position="287"/>
    </location>
</feature>
<organism evidence="3">
    <name type="scientific">Pyrenophora teres f. teres (strain 0-1)</name>
    <name type="common">Barley net blotch fungus</name>
    <name type="synonym">Drechslera teres f. teres</name>
    <dbReference type="NCBI Taxonomy" id="861557"/>
    <lineage>
        <taxon>Eukaryota</taxon>
        <taxon>Fungi</taxon>
        <taxon>Dikarya</taxon>
        <taxon>Ascomycota</taxon>
        <taxon>Pezizomycotina</taxon>
        <taxon>Dothideomycetes</taxon>
        <taxon>Pleosporomycetidae</taxon>
        <taxon>Pleosporales</taxon>
        <taxon>Pleosporineae</taxon>
        <taxon>Pleosporaceae</taxon>
        <taxon>Pyrenophora</taxon>
    </lineage>
</organism>
<evidence type="ECO:0000256" key="1">
    <source>
        <dbReference type="SAM" id="MobiDB-lite"/>
    </source>
</evidence>
<reference evidence="2 3" key="1">
    <citation type="journal article" date="2010" name="Genome Biol.">
        <title>A first genome assembly of the barley fungal pathogen Pyrenophora teres f. teres.</title>
        <authorList>
            <person name="Ellwood S.R."/>
            <person name="Liu Z."/>
            <person name="Syme R.A."/>
            <person name="Lai Z."/>
            <person name="Hane J.K."/>
            <person name="Keiper F."/>
            <person name="Moffat C.S."/>
            <person name="Oliver R.P."/>
            <person name="Friesen T.L."/>
        </authorList>
    </citation>
    <scope>NUCLEOTIDE SEQUENCE [LARGE SCALE GENOMIC DNA]</scope>
    <source>
        <strain evidence="2 3">0-1</strain>
    </source>
</reference>
<feature type="compositionally biased region" description="Low complexity" evidence="1">
    <location>
        <begin position="17"/>
        <end position="31"/>
    </location>
</feature>
<gene>
    <name evidence="2" type="ORF">PTT_07149</name>
</gene>
<feature type="compositionally biased region" description="Polar residues" evidence="1">
    <location>
        <begin position="288"/>
        <end position="298"/>
    </location>
</feature>
<dbReference type="Proteomes" id="UP000001067">
    <property type="component" value="Unassembled WGS sequence"/>
</dbReference>
<dbReference type="OrthoDB" id="10603245at2759"/>
<dbReference type="HOGENOM" id="CLU_855660_0_0_1"/>
<dbReference type="KEGG" id="pte:PTT_07149"/>
<proteinExistence type="predicted"/>
<evidence type="ECO:0000313" key="2">
    <source>
        <dbReference type="EMBL" id="EFQ94981.1"/>
    </source>
</evidence>
<keyword evidence="3" id="KW-1185">Reference proteome</keyword>
<feature type="region of interest" description="Disordered" evidence="1">
    <location>
        <begin position="17"/>
        <end position="36"/>
    </location>
</feature>
<feature type="compositionally biased region" description="Basic and acidic residues" evidence="1">
    <location>
        <begin position="299"/>
        <end position="308"/>
    </location>
</feature>
<dbReference type="EMBL" id="GL533010">
    <property type="protein sequence ID" value="EFQ94981.1"/>
    <property type="molecule type" value="Genomic_DNA"/>
</dbReference>
<protein>
    <submittedName>
        <fullName evidence="2">Uncharacterized protein</fullName>
    </submittedName>
</protein>
<accession>E3RH09</accession>
<feature type="region of interest" description="Disordered" evidence="1">
    <location>
        <begin position="261"/>
        <end position="308"/>
    </location>
</feature>
<evidence type="ECO:0000313" key="3">
    <source>
        <dbReference type="Proteomes" id="UP000001067"/>
    </source>
</evidence>
<sequence length="325" mass="36872">MNRVSLWFLTPRYPTLASSSSGARFGPSSSPQHITPPRVRTLYSASHAPWRADSDVNQRTNSVHHKGFSEFYFPLGPIPSNVHDLVPLSRRLQKFSKRKPFDLNEDPTGVTGLMDRVGEGGLTIANAIDFYADEQHDAAYDAAYEVARIDSMIVRLQNALTANKHLVTLHQKPYLRRMDYSMTTAFTRYLMYRKMMLQNLTEYPNDKFTSEEKVAMEAAIAKATGTARLAPETGLTLRVLVSKLRRLDTITSHLVEYKREIRSHNGNNTNNNHQPPHNRVETKDHVSDASTIQAQQSSVERRNSSEEDAARFKNVLELMSWNAIP</sequence>
<name>E3RH09_PYRTT</name>
<feature type="compositionally biased region" description="Low complexity" evidence="1">
    <location>
        <begin position="264"/>
        <end position="277"/>
    </location>
</feature>